<evidence type="ECO:0000259" key="6">
    <source>
        <dbReference type="PROSITE" id="PS51747"/>
    </source>
</evidence>
<dbReference type="GO" id="GO:0005737">
    <property type="term" value="C:cytoplasm"/>
    <property type="evidence" value="ECO:0007669"/>
    <property type="project" value="TreeGrafter"/>
</dbReference>
<sequence length="495" mass="53920">MDELFIGVVAPVGVDYAVGLDLLDSELQLLGIGSVRIKLSSLIGQVPGVPLVPSSMEDDRIWRLMKAGNEARVRLSDGAALAKLAVLSVQENREKITGDATKPAKRTVYIFQTLKTPEEIAFLRRTYGDAFILISFYEPREERVTSLAHKIASSKQSSDMDGERSSAEAIVKADEKDGEKQGQRTGDSFSEGDFFVSTSNREQAASAIKRFVQILFGHPFHTPTVDEYGMFLAWGVSLRSADLSRQVGAAFCDKEGNLIAVGCNDVPKAGGGQYWPGAGDARDFQRGYDSSALEKKRIVGEIVERLKGRGWLTDAVKDLPVDRRLIDLLGPGEDPILSGAGINNLLEHGRIVHAEMAAIADAARRGLSLQDSTLYTTTFPCHVCARHVVAAGAKRVVYVEPYPKSRAKDLHDDSIVVDSHELIVGKVTFQSFGGIAPRKYGAMFRMVDRKRKDGMAVTAAPTSEKIKVRAMPAHYIVEETLAAKALSDALANLKE</sequence>
<evidence type="ECO:0000256" key="5">
    <source>
        <dbReference type="SAM" id="MobiDB-lite"/>
    </source>
</evidence>
<dbReference type="InterPro" id="IPR027417">
    <property type="entry name" value="P-loop_NTPase"/>
</dbReference>
<feature type="compositionally biased region" description="Basic and acidic residues" evidence="5">
    <location>
        <begin position="172"/>
        <end position="182"/>
    </location>
</feature>
<dbReference type="Pfam" id="PF00383">
    <property type="entry name" value="dCMP_cyt_deam_1"/>
    <property type="match status" value="1"/>
</dbReference>
<dbReference type="PANTHER" id="PTHR11086">
    <property type="entry name" value="DEOXYCYTIDYLATE DEAMINASE-RELATED"/>
    <property type="match status" value="1"/>
</dbReference>
<evidence type="ECO:0000313" key="7">
    <source>
        <dbReference type="EMBL" id="QNN78745.1"/>
    </source>
</evidence>
<dbReference type="PROSITE" id="PS00903">
    <property type="entry name" value="CYT_DCMP_DEAMINASES_1"/>
    <property type="match status" value="1"/>
</dbReference>
<keyword evidence="3" id="KW-0378">Hydrolase</keyword>
<reference evidence="7 8" key="1">
    <citation type="submission" date="2020-08" db="EMBL/GenBank/DDBJ databases">
        <title>Streptomycin Non-resistant strain, P. mexicana.</title>
        <authorList>
            <person name="Ganesh-Kumar S."/>
            <person name="Zhe T."/>
            <person name="Yu Z."/>
            <person name="Min Y."/>
        </authorList>
    </citation>
    <scope>NUCLEOTIDE SEQUENCE [LARGE SCALE GENOMIC DNA]</scope>
    <source>
        <strain evidence="7 8">GTZY2</strain>
    </source>
</reference>
<comment type="similarity">
    <text evidence="1">Belongs to the cytidine and deoxycytidylate deaminase family.</text>
</comment>
<dbReference type="GO" id="GO:0004132">
    <property type="term" value="F:dCMP deaminase activity"/>
    <property type="evidence" value="ECO:0007669"/>
    <property type="project" value="TreeGrafter"/>
</dbReference>
<dbReference type="Proteomes" id="UP000515838">
    <property type="component" value="Chromosome"/>
</dbReference>
<evidence type="ECO:0000256" key="1">
    <source>
        <dbReference type="ARBA" id="ARBA00006576"/>
    </source>
</evidence>
<protein>
    <recommendedName>
        <fullName evidence="6">CMP/dCMP-type deaminase domain-containing protein</fullName>
    </recommendedName>
</protein>
<dbReference type="GO" id="GO:0008270">
    <property type="term" value="F:zinc ion binding"/>
    <property type="evidence" value="ECO:0007669"/>
    <property type="project" value="InterPro"/>
</dbReference>
<feature type="region of interest" description="Disordered" evidence="5">
    <location>
        <begin position="172"/>
        <end position="193"/>
    </location>
</feature>
<organism evidence="7 8">
    <name type="scientific">Pseudoxanthomonas mexicana</name>
    <dbReference type="NCBI Taxonomy" id="128785"/>
    <lineage>
        <taxon>Bacteria</taxon>
        <taxon>Pseudomonadati</taxon>
        <taxon>Pseudomonadota</taxon>
        <taxon>Gammaproteobacteria</taxon>
        <taxon>Lysobacterales</taxon>
        <taxon>Lysobacteraceae</taxon>
        <taxon>Pseudoxanthomonas</taxon>
    </lineage>
</organism>
<evidence type="ECO:0000256" key="4">
    <source>
        <dbReference type="ARBA" id="ARBA00022833"/>
    </source>
</evidence>
<dbReference type="InterPro" id="IPR016192">
    <property type="entry name" value="APOBEC/CMP_deaminase_Zn-bd"/>
</dbReference>
<dbReference type="InterPro" id="IPR002125">
    <property type="entry name" value="CMP_dCMP_dom"/>
</dbReference>
<dbReference type="NCBIfam" id="NF041025">
    <property type="entry name" value="antiphage_deaminase"/>
    <property type="match status" value="1"/>
</dbReference>
<dbReference type="AlphaFoldDB" id="A0A7G9TF70"/>
<gene>
    <name evidence="7" type="ORF">IAE60_04775</name>
</gene>
<keyword evidence="2" id="KW-0479">Metal-binding</keyword>
<dbReference type="Gene3D" id="3.40.50.300">
    <property type="entry name" value="P-loop containing nucleotide triphosphate hydrolases"/>
    <property type="match status" value="1"/>
</dbReference>
<dbReference type="PROSITE" id="PS51747">
    <property type="entry name" value="CYT_DCMP_DEAMINASES_2"/>
    <property type="match status" value="1"/>
</dbReference>
<keyword evidence="4" id="KW-0862">Zinc</keyword>
<evidence type="ECO:0000313" key="8">
    <source>
        <dbReference type="Proteomes" id="UP000515838"/>
    </source>
</evidence>
<evidence type="ECO:0000256" key="3">
    <source>
        <dbReference type="ARBA" id="ARBA00022801"/>
    </source>
</evidence>
<dbReference type="InterPro" id="IPR015517">
    <property type="entry name" value="dCMP_deaminase-rel"/>
</dbReference>
<dbReference type="PANTHER" id="PTHR11086:SF18">
    <property type="entry name" value="DEOXYCYTIDYLATE DEAMINASE"/>
    <property type="match status" value="1"/>
</dbReference>
<dbReference type="Gene3D" id="3.40.140.10">
    <property type="entry name" value="Cytidine Deaminase, domain 2"/>
    <property type="match status" value="1"/>
</dbReference>
<name>A0A7G9TF70_PSEMX</name>
<dbReference type="SUPFAM" id="SSF53927">
    <property type="entry name" value="Cytidine deaminase-like"/>
    <property type="match status" value="1"/>
</dbReference>
<feature type="domain" description="CMP/dCMP-type deaminase" evidence="6">
    <location>
        <begin position="316"/>
        <end position="418"/>
    </location>
</feature>
<proteinExistence type="inferred from homology"/>
<dbReference type="InterPro" id="IPR016193">
    <property type="entry name" value="Cytidine_deaminase-like"/>
</dbReference>
<dbReference type="RefSeq" id="WP_187574064.1">
    <property type="nucleotide sequence ID" value="NZ_CP060731.1"/>
</dbReference>
<dbReference type="GeneID" id="81470269"/>
<evidence type="ECO:0000256" key="2">
    <source>
        <dbReference type="ARBA" id="ARBA00022723"/>
    </source>
</evidence>
<dbReference type="EMBL" id="CP060731">
    <property type="protein sequence ID" value="QNN78745.1"/>
    <property type="molecule type" value="Genomic_DNA"/>
</dbReference>
<accession>A0A7G9TF70</accession>